<dbReference type="Proteomes" id="UP000798662">
    <property type="component" value="Chromosome 1"/>
</dbReference>
<evidence type="ECO:0000313" key="1">
    <source>
        <dbReference type="EMBL" id="KAK1860717.1"/>
    </source>
</evidence>
<proteinExistence type="predicted"/>
<keyword evidence="2" id="KW-1185">Reference proteome</keyword>
<sequence>MVDHRTTLVKLVCERLGLTEAEANAKLLTRIPSGKRKDSKAPATIVAYRYLKRAISHFYENLGKGAVKAFVSSINESTSMGKQIPVRSTKTRTVLTLTSEEAGHLRHGDRFIHEAYGHKALLSGAKNMIASITASGLFEGTEEGCADKTVVCLLAHMAFVVTKVREHLRHRAHGGSAPALMDTVGMNEGHREPWLRELVTLDAVYWRLSAASNGLRLIDAASPARASAVRIAGPVADGASSGGGDAAGIRTGIQVADAAAAGVPVAAAAAGRGTMAAAAAGGGRGARPAASAVPGAGRGAMSTMMPDGGLLEDMD</sequence>
<evidence type="ECO:0000313" key="2">
    <source>
        <dbReference type="Proteomes" id="UP000798662"/>
    </source>
</evidence>
<organism evidence="1 2">
    <name type="scientific">Pyropia yezoensis</name>
    <name type="common">Susabi-nori</name>
    <name type="synonym">Porphyra yezoensis</name>
    <dbReference type="NCBI Taxonomy" id="2788"/>
    <lineage>
        <taxon>Eukaryota</taxon>
        <taxon>Rhodophyta</taxon>
        <taxon>Bangiophyceae</taxon>
        <taxon>Bangiales</taxon>
        <taxon>Bangiaceae</taxon>
        <taxon>Pyropia</taxon>
    </lineage>
</organism>
<accession>A0ACC3BS49</accession>
<name>A0ACC3BS49_PYRYE</name>
<gene>
    <name evidence="1" type="ORF">I4F81_003305</name>
</gene>
<reference evidence="1" key="1">
    <citation type="submission" date="2019-11" db="EMBL/GenBank/DDBJ databases">
        <title>Nori genome reveals adaptations in red seaweeds to the harsh intertidal environment.</title>
        <authorList>
            <person name="Wang D."/>
            <person name="Mao Y."/>
        </authorList>
    </citation>
    <scope>NUCLEOTIDE SEQUENCE</scope>
    <source>
        <tissue evidence="1">Gametophyte</tissue>
    </source>
</reference>
<comment type="caution">
    <text evidence="1">The sequence shown here is derived from an EMBL/GenBank/DDBJ whole genome shotgun (WGS) entry which is preliminary data.</text>
</comment>
<protein>
    <submittedName>
        <fullName evidence="1">Uncharacterized protein</fullName>
    </submittedName>
</protein>
<dbReference type="EMBL" id="CM020618">
    <property type="protein sequence ID" value="KAK1860717.1"/>
    <property type="molecule type" value="Genomic_DNA"/>
</dbReference>